<evidence type="ECO:0000256" key="1">
    <source>
        <dbReference type="SAM" id="MobiDB-lite"/>
    </source>
</evidence>
<dbReference type="AlphaFoldDB" id="A0A8R2M6P9"/>
<reference evidence="3" key="2">
    <citation type="submission" date="2022-06" db="UniProtKB">
        <authorList>
            <consortium name="EnsemblMetazoa"/>
        </authorList>
    </citation>
    <scope>IDENTIFICATION</scope>
    <source>
        <strain evidence="3">p50T (Dazao)</strain>
    </source>
</reference>
<evidence type="ECO:0000313" key="4">
    <source>
        <dbReference type="Proteomes" id="UP000005204"/>
    </source>
</evidence>
<organism evidence="3 4">
    <name type="scientific">Bombyx mori</name>
    <name type="common">Silk moth</name>
    <dbReference type="NCBI Taxonomy" id="7091"/>
    <lineage>
        <taxon>Eukaryota</taxon>
        <taxon>Metazoa</taxon>
        <taxon>Ecdysozoa</taxon>
        <taxon>Arthropoda</taxon>
        <taxon>Hexapoda</taxon>
        <taxon>Insecta</taxon>
        <taxon>Pterygota</taxon>
        <taxon>Neoptera</taxon>
        <taxon>Endopterygota</taxon>
        <taxon>Lepidoptera</taxon>
        <taxon>Glossata</taxon>
        <taxon>Ditrysia</taxon>
        <taxon>Bombycoidea</taxon>
        <taxon>Bombycidae</taxon>
        <taxon>Bombycinae</taxon>
        <taxon>Bombyx</taxon>
    </lineage>
</organism>
<dbReference type="Proteomes" id="UP000005204">
    <property type="component" value="Unassembled WGS sequence"/>
</dbReference>
<dbReference type="PANTHER" id="PTHR19303">
    <property type="entry name" value="TRANSPOSON"/>
    <property type="match status" value="1"/>
</dbReference>
<reference evidence="4" key="1">
    <citation type="journal article" date="2008" name="Insect Biochem. Mol. Biol.">
        <title>The genome of a lepidopteran model insect, the silkworm Bombyx mori.</title>
        <authorList>
            <consortium name="International Silkworm Genome Consortium"/>
        </authorList>
    </citation>
    <scope>NUCLEOTIDE SEQUENCE [LARGE SCALE GENOMIC DNA]</scope>
    <source>
        <strain evidence="4">p50T</strain>
    </source>
</reference>
<evidence type="ECO:0000313" key="3">
    <source>
        <dbReference type="EnsemblMetazoa" id="XP_037876015.1"/>
    </source>
</evidence>
<dbReference type="GO" id="GO:0003677">
    <property type="term" value="F:DNA binding"/>
    <property type="evidence" value="ECO:0007669"/>
    <property type="project" value="TreeGrafter"/>
</dbReference>
<sequence>MVRFYQVTSCIKLFTYMILGQKMDKWRYNRTTSSWFDSNAFEDWVDSVALPYFEDKPGKKMLIGDNLSSHLSINLICKCKEKDIYFVFLPANSTHLTQPLDVAFFRPMKTAWRDILFHWKKSDGRSQSSVPKNCFPQLLKKLFQRIEKYQKNNIIAGFAKTGISPLNKEKVLEKLPGNNIRNETSIEDEKKAIDEKVLKLLSDMHYGKESTGNIKYIMKKQKINLQAGKSVSEDSGYADLDLSASSSMVSGNISSDKVGDKEISIETKSLNVKVKRKQKYKVNGGRDIGLLEDDSEKETDRETNGKDN</sequence>
<evidence type="ECO:0000259" key="2">
    <source>
        <dbReference type="Pfam" id="PF03184"/>
    </source>
</evidence>
<name>A0A8R2M6P9_BOMMO</name>
<dbReference type="GO" id="GO:0005634">
    <property type="term" value="C:nucleus"/>
    <property type="evidence" value="ECO:0007669"/>
    <property type="project" value="TreeGrafter"/>
</dbReference>
<feature type="domain" description="DDE-1" evidence="2">
    <location>
        <begin position="24"/>
        <end position="131"/>
    </location>
</feature>
<feature type="region of interest" description="Disordered" evidence="1">
    <location>
        <begin position="285"/>
        <end position="308"/>
    </location>
</feature>
<dbReference type="PANTHER" id="PTHR19303:SF74">
    <property type="entry name" value="POGO TRANSPOSABLE ELEMENT WITH KRAB DOMAIN"/>
    <property type="match status" value="1"/>
</dbReference>
<keyword evidence="4" id="KW-1185">Reference proteome</keyword>
<proteinExistence type="predicted"/>
<dbReference type="Pfam" id="PF03184">
    <property type="entry name" value="DDE_1"/>
    <property type="match status" value="1"/>
</dbReference>
<protein>
    <recommendedName>
        <fullName evidence="2">DDE-1 domain-containing protein</fullName>
    </recommendedName>
</protein>
<dbReference type="InterPro" id="IPR004875">
    <property type="entry name" value="DDE_SF_endonuclease_dom"/>
</dbReference>
<accession>A0A8R2M6P9</accession>
<feature type="compositionally biased region" description="Basic and acidic residues" evidence="1">
    <location>
        <begin position="298"/>
        <end position="308"/>
    </location>
</feature>
<dbReference type="EnsemblMetazoa" id="XM_038020087.1">
    <property type="protein sequence ID" value="XP_037876015.1"/>
    <property type="gene ID" value="LOC119630499"/>
</dbReference>
<dbReference type="InterPro" id="IPR050863">
    <property type="entry name" value="CenT-Element_Derived"/>
</dbReference>